<evidence type="ECO:0000313" key="3">
    <source>
        <dbReference type="EMBL" id="MDR6214048.1"/>
    </source>
</evidence>
<accession>A0ABU1IC79</accession>
<proteinExistence type="predicted"/>
<gene>
    <name evidence="3" type="ORF">QE399_001737</name>
</gene>
<evidence type="ECO:0000259" key="2">
    <source>
        <dbReference type="Pfam" id="PF04773"/>
    </source>
</evidence>
<evidence type="ECO:0000256" key="1">
    <source>
        <dbReference type="SAM" id="SignalP"/>
    </source>
</evidence>
<keyword evidence="4" id="KW-1185">Reference proteome</keyword>
<keyword evidence="1" id="KW-0732">Signal</keyword>
<feature type="signal peptide" evidence="1">
    <location>
        <begin position="1"/>
        <end position="46"/>
    </location>
</feature>
<feature type="chain" id="PRO_5046706863" description="FecR protein domain-containing protein" evidence="1">
    <location>
        <begin position="47"/>
        <end position="177"/>
    </location>
</feature>
<comment type="caution">
    <text evidence="3">The sequence shown here is derived from an EMBL/GenBank/DDBJ whole genome shotgun (WGS) entry which is preliminary data.</text>
</comment>
<name>A0ABU1IC79_9BURK</name>
<feature type="domain" description="FecR protein" evidence="2">
    <location>
        <begin position="88"/>
        <end position="173"/>
    </location>
</feature>
<sequence length="177" mass="18902">MTLLPLSRVHPVAVPSAVGRRRPPCRVRAASLITLTLALLAPHAYSQDGAAPAAEPIALVKQVAGNAQLWRGDVPQPLQEGQSLVVSDRLRTGADGTVALVFRDGTRLTVGNTSDVQLRRYAFAPKPEDYAFDIYLAKGRAVYASGRIGKLAPQSVRLETPTATAGVRGTRLILEVE</sequence>
<dbReference type="EMBL" id="JAVIZX010000001">
    <property type="protein sequence ID" value="MDR6214048.1"/>
    <property type="molecule type" value="Genomic_DNA"/>
</dbReference>
<evidence type="ECO:0000313" key="4">
    <source>
        <dbReference type="Proteomes" id="UP001267710"/>
    </source>
</evidence>
<dbReference type="InterPro" id="IPR006860">
    <property type="entry name" value="FecR"/>
</dbReference>
<dbReference type="PANTHER" id="PTHR38731:SF3">
    <property type="entry name" value="BLL6125 PROTEIN"/>
    <property type="match status" value="1"/>
</dbReference>
<protein>
    <recommendedName>
        <fullName evidence="2">FecR protein domain-containing protein</fullName>
    </recommendedName>
</protein>
<reference evidence="3 4" key="1">
    <citation type="submission" date="2023-08" db="EMBL/GenBank/DDBJ databases">
        <title>Functional and genomic diversity of the sorghum phyllosphere microbiome.</title>
        <authorList>
            <person name="Shade A."/>
        </authorList>
    </citation>
    <scope>NUCLEOTIDE SEQUENCE [LARGE SCALE GENOMIC DNA]</scope>
    <source>
        <strain evidence="3 4">SORGH_AS_0335</strain>
    </source>
</reference>
<dbReference type="Proteomes" id="UP001267710">
    <property type="component" value="Unassembled WGS sequence"/>
</dbReference>
<dbReference type="PANTHER" id="PTHR38731">
    <property type="entry name" value="LIPL45-RELATED LIPOPROTEIN-RELATED"/>
    <property type="match status" value="1"/>
</dbReference>
<dbReference type="Pfam" id="PF04773">
    <property type="entry name" value="FecR"/>
    <property type="match status" value="1"/>
</dbReference>
<organism evidence="3 4">
    <name type="scientific">Paracidovorax wautersii</name>
    <dbReference type="NCBI Taxonomy" id="1177982"/>
    <lineage>
        <taxon>Bacteria</taxon>
        <taxon>Pseudomonadati</taxon>
        <taxon>Pseudomonadota</taxon>
        <taxon>Betaproteobacteria</taxon>
        <taxon>Burkholderiales</taxon>
        <taxon>Comamonadaceae</taxon>
        <taxon>Paracidovorax</taxon>
    </lineage>
</organism>